<sequence length="212" mass="21968">MFVYKPQVVGAKLQDDDVIHRGPAAGRRCAGHRAAGSRLGRALAGLHSRCASGLRLAAPGLAGPIDSLARVSRRGSKACDNRLRTQGASGRPTPTWPGTAAATGDGCDRQGAPAGRALPLREAAGRWRAQPVAPSSAGRPARPLPVSRLSDQPPPPVAGPGWPEEPQPPGCPAGRRRRAREKCTRPDGEAPTGPPPGEGEQGRGGHCASWLR</sequence>
<protein>
    <submittedName>
        <fullName evidence="3">Uncharacterized protein LOC110983851</fullName>
    </submittedName>
</protein>
<feature type="region of interest" description="Disordered" evidence="1">
    <location>
        <begin position="126"/>
        <end position="212"/>
    </location>
</feature>
<accession>A0A8B7Z0L5</accession>
<dbReference type="AlphaFoldDB" id="A0A8B7Z0L5"/>
<evidence type="ECO:0000313" key="3">
    <source>
        <dbReference type="RefSeq" id="XP_022099148.1"/>
    </source>
</evidence>
<organism evidence="2 3">
    <name type="scientific">Acanthaster planci</name>
    <name type="common">Crown-of-thorns starfish</name>
    <dbReference type="NCBI Taxonomy" id="133434"/>
    <lineage>
        <taxon>Eukaryota</taxon>
        <taxon>Metazoa</taxon>
        <taxon>Echinodermata</taxon>
        <taxon>Eleutherozoa</taxon>
        <taxon>Asterozoa</taxon>
        <taxon>Asteroidea</taxon>
        <taxon>Valvatacea</taxon>
        <taxon>Valvatida</taxon>
        <taxon>Acanthasteridae</taxon>
        <taxon>Acanthaster</taxon>
    </lineage>
</organism>
<feature type="region of interest" description="Disordered" evidence="1">
    <location>
        <begin position="76"/>
        <end position="114"/>
    </location>
</feature>
<dbReference type="Proteomes" id="UP000694845">
    <property type="component" value="Unplaced"/>
</dbReference>
<feature type="compositionally biased region" description="Pro residues" evidence="1">
    <location>
        <begin position="152"/>
        <end position="171"/>
    </location>
</feature>
<dbReference type="RefSeq" id="XP_022099148.1">
    <property type="nucleotide sequence ID" value="XM_022243456.1"/>
</dbReference>
<dbReference type="KEGG" id="aplc:110983851"/>
<gene>
    <name evidence="3" type="primary">LOC110983851</name>
</gene>
<dbReference type="GeneID" id="110983851"/>
<reference evidence="3" key="1">
    <citation type="submission" date="2025-08" db="UniProtKB">
        <authorList>
            <consortium name="RefSeq"/>
        </authorList>
    </citation>
    <scope>IDENTIFICATION</scope>
</reference>
<evidence type="ECO:0000313" key="2">
    <source>
        <dbReference type="Proteomes" id="UP000694845"/>
    </source>
</evidence>
<keyword evidence="2" id="KW-1185">Reference proteome</keyword>
<proteinExistence type="predicted"/>
<name>A0A8B7Z0L5_ACAPL</name>
<evidence type="ECO:0000256" key="1">
    <source>
        <dbReference type="SAM" id="MobiDB-lite"/>
    </source>
</evidence>
<feature type="compositionally biased region" description="Low complexity" evidence="1">
    <location>
        <begin position="90"/>
        <end position="104"/>
    </location>
</feature>